<feature type="transmembrane region" description="Helical" evidence="1">
    <location>
        <begin position="31"/>
        <end position="49"/>
    </location>
</feature>
<evidence type="ECO:0000313" key="5">
    <source>
        <dbReference type="Proteomes" id="UP000234951"/>
    </source>
</evidence>
<keyword evidence="3" id="KW-0645">Protease</keyword>
<dbReference type="EMBL" id="PGVD01000074">
    <property type="protein sequence ID" value="PLR90041.1"/>
    <property type="molecule type" value="Genomic_DNA"/>
</dbReference>
<dbReference type="OrthoDB" id="1903300at2"/>
<dbReference type="Proteomes" id="UP000234951">
    <property type="component" value="Unassembled WGS sequence"/>
</dbReference>
<comment type="caution">
    <text evidence="3">The sequence shown here is derived from an EMBL/GenBank/DDBJ whole genome shotgun (WGS) entry which is preliminary data.</text>
</comment>
<protein>
    <submittedName>
        <fullName evidence="3">CPBP family intramembrane metalloprotease</fullName>
    </submittedName>
</protein>
<dbReference type="AlphaFoldDB" id="A0A2N5GJN6"/>
<dbReference type="EMBL" id="PGVA01000035">
    <property type="protein sequence ID" value="PLR81420.1"/>
    <property type="molecule type" value="Genomic_DNA"/>
</dbReference>
<keyword evidence="3" id="KW-0482">Metalloprotease</keyword>
<dbReference type="Proteomes" id="UP000235114">
    <property type="component" value="Unassembled WGS sequence"/>
</dbReference>
<evidence type="ECO:0000313" key="3">
    <source>
        <dbReference type="EMBL" id="PLR81420.1"/>
    </source>
</evidence>
<keyword evidence="1" id="KW-1133">Transmembrane helix</keyword>
<keyword evidence="1" id="KW-0472">Membrane</keyword>
<dbReference type="GO" id="GO:0006508">
    <property type="term" value="P:proteolysis"/>
    <property type="evidence" value="ECO:0007669"/>
    <property type="project" value="UniProtKB-KW"/>
</dbReference>
<evidence type="ECO:0000259" key="2">
    <source>
        <dbReference type="Pfam" id="PF02517"/>
    </source>
</evidence>
<dbReference type="GO" id="GO:0008237">
    <property type="term" value="F:metallopeptidase activity"/>
    <property type="evidence" value="ECO:0007669"/>
    <property type="project" value="UniProtKB-KW"/>
</dbReference>
<dbReference type="GO" id="GO:0004175">
    <property type="term" value="F:endopeptidase activity"/>
    <property type="evidence" value="ECO:0007669"/>
    <property type="project" value="UniProtKB-ARBA"/>
</dbReference>
<keyword evidence="1" id="KW-0812">Transmembrane</keyword>
<proteinExistence type="predicted"/>
<name>A0A2N5GJN6_9BACI</name>
<evidence type="ECO:0000313" key="4">
    <source>
        <dbReference type="EMBL" id="PLR90041.1"/>
    </source>
</evidence>
<dbReference type="GO" id="GO:0080120">
    <property type="term" value="P:CAAX-box protein maturation"/>
    <property type="evidence" value="ECO:0007669"/>
    <property type="project" value="UniProtKB-ARBA"/>
</dbReference>
<feature type="transmembrane region" description="Helical" evidence="1">
    <location>
        <begin position="7"/>
        <end position="25"/>
    </location>
</feature>
<keyword evidence="3" id="KW-0378">Hydrolase</keyword>
<evidence type="ECO:0000256" key="1">
    <source>
        <dbReference type="SAM" id="Phobius"/>
    </source>
</evidence>
<keyword evidence="6" id="KW-1185">Reference proteome</keyword>
<feature type="transmembrane region" description="Helical" evidence="1">
    <location>
        <begin position="61"/>
        <end position="86"/>
    </location>
</feature>
<accession>A0A2N5GJN6</accession>
<dbReference type="Pfam" id="PF02517">
    <property type="entry name" value="Rce1-like"/>
    <property type="match status" value="1"/>
</dbReference>
<feature type="domain" description="CAAX prenyl protease 2/Lysostaphin resistance protein A-like" evidence="2">
    <location>
        <begin position="104"/>
        <end position="195"/>
    </location>
</feature>
<feature type="transmembrane region" description="Helical" evidence="1">
    <location>
        <begin position="106"/>
        <end position="123"/>
    </location>
</feature>
<reference evidence="3 5" key="1">
    <citation type="submission" date="2017-11" db="EMBL/GenBank/DDBJ databases">
        <title>Comparitive Functional Genomics of Dry Heat Resistant strains isolated from the Viking Spacecraft.</title>
        <authorList>
            <person name="Seuylemezian A."/>
            <person name="Cooper K."/>
            <person name="Vaishampayan P."/>
        </authorList>
    </citation>
    <scope>NUCLEOTIDE SEQUENCE [LARGE SCALE GENOMIC DNA]</scope>
    <source>
        <strain evidence="3 5">M4.6</strain>
    </source>
</reference>
<sequence length="203" mass="23627">MKKWIFDSRLIIGFLLAHLLMFFTFENRAVFWYMFTAAMLILISYSILNEEVDDQQSVGSYLLYGLLSGFVLFAVFWAGNFLIDLLNLPFSKGVAKLYNRLAPAQLWHYIVLILVIIPGEEIFWRGFIQKRLEKYVPATASIVLAAVMYTSVHFYAGYMVLPIAALFGGLFWGFLYWWKRSIPLVIVSHLVFDLFLFVFIPLY</sequence>
<dbReference type="InterPro" id="IPR003675">
    <property type="entry name" value="Rce1/LyrA-like_dom"/>
</dbReference>
<feature type="transmembrane region" description="Helical" evidence="1">
    <location>
        <begin position="184"/>
        <end position="202"/>
    </location>
</feature>
<dbReference type="RefSeq" id="WP_101578227.1">
    <property type="nucleotide sequence ID" value="NZ_PGVA01000035.1"/>
</dbReference>
<feature type="transmembrane region" description="Helical" evidence="1">
    <location>
        <begin position="135"/>
        <end position="152"/>
    </location>
</feature>
<feature type="transmembrane region" description="Helical" evidence="1">
    <location>
        <begin position="158"/>
        <end position="177"/>
    </location>
</feature>
<evidence type="ECO:0000313" key="6">
    <source>
        <dbReference type="Proteomes" id="UP000235114"/>
    </source>
</evidence>
<organism evidence="3 5">
    <name type="scientific">Bacillus canaveralius</name>
    <dbReference type="NCBI Taxonomy" id="1403243"/>
    <lineage>
        <taxon>Bacteria</taxon>
        <taxon>Bacillati</taxon>
        <taxon>Bacillota</taxon>
        <taxon>Bacilli</taxon>
        <taxon>Bacillales</taxon>
        <taxon>Bacillaceae</taxon>
        <taxon>Bacillus</taxon>
    </lineage>
</organism>
<reference evidence="4 6" key="2">
    <citation type="submission" date="2017-12" db="EMBL/GenBank/DDBJ databases">
        <title>Comparative Functional Genomics of Dry Heat Resistant strains isolated from the Viking Spacecraft.</title>
        <authorList>
            <person name="Seuylemezian A."/>
            <person name="Cooper K."/>
            <person name="Vaishampayan P."/>
        </authorList>
    </citation>
    <scope>NUCLEOTIDE SEQUENCE [LARGE SCALE GENOMIC DNA]</scope>
    <source>
        <strain evidence="4 6">ATCC 29669</strain>
    </source>
</reference>
<gene>
    <name evidence="3" type="ORF">CU635_15170</name>
    <name evidence="4" type="ORF">CVD25_20355</name>
</gene>